<dbReference type="Gene3D" id="2.40.10.170">
    <property type="match status" value="1"/>
</dbReference>
<proteinExistence type="predicted"/>
<keyword evidence="6" id="KW-0238">DNA-binding</keyword>
<keyword evidence="7" id="KW-0234">DNA repair</keyword>
<dbReference type="Gene3D" id="3.40.50.300">
    <property type="entry name" value="P-loop containing nucleotide triphosphate hydrolases"/>
    <property type="match status" value="2"/>
</dbReference>
<keyword evidence="3" id="KW-0378">Hydrolase</keyword>
<dbReference type="InterPro" id="IPR047112">
    <property type="entry name" value="RecG/Mfd"/>
</dbReference>
<evidence type="ECO:0000256" key="4">
    <source>
        <dbReference type="ARBA" id="ARBA00022806"/>
    </source>
</evidence>
<dbReference type="AlphaFoldDB" id="A0A4D6YJP8"/>
<protein>
    <submittedName>
        <fullName evidence="10">DEAD/DEAH box helicase</fullName>
    </submittedName>
</protein>
<feature type="domain" description="Helicase ATP-binding" evidence="8">
    <location>
        <begin position="154"/>
        <end position="315"/>
    </location>
</feature>
<keyword evidence="4 10" id="KW-0347">Helicase</keyword>
<dbReference type="GO" id="GO:0005524">
    <property type="term" value="F:ATP binding"/>
    <property type="evidence" value="ECO:0007669"/>
    <property type="project" value="UniProtKB-KW"/>
</dbReference>
<evidence type="ECO:0000256" key="5">
    <source>
        <dbReference type="ARBA" id="ARBA00022840"/>
    </source>
</evidence>
<keyword evidence="2" id="KW-0227">DNA damage</keyword>
<evidence type="ECO:0000256" key="6">
    <source>
        <dbReference type="ARBA" id="ARBA00023125"/>
    </source>
</evidence>
<dbReference type="SMART" id="SM00487">
    <property type="entry name" value="DEXDc"/>
    <property type="match status" value="1"/>
</dbReference>
<dbReference type="GO" id="GO:0016787">
    <property type="term" value="F:hydrolase activity"/>
    <property type="evidence" value="ECO:0007669"/>
    <property type="project" value="UniProtKB-KW"/>
</dbReference>
<evidence type="ECO:0000256" key="1">
    <source>
        <dbReference type="ARBA" id="ARBA00022741"/>
    </source>
</evidence>
<dbReference type="InterPro" id="IPR001650">
    <property type="entry name" value="Helicase_C-like"/>
</dbReference>
<dbReference type="GO" id="GO:0003678">
    <property type="term" value="F:DNA helicase activity"/>
    <property type="evidence" value="ECO:0007669"/>
    <property type="project" value="TreeGrafter"/>
</dbReference>
<feature type="domain" description="Helicase C-terminal" evidence="9">
    <location>
        <begin position="328"/>
        <end position="490"/>
    </location>
</feature>
<dbReference type="PROSITE" id="PS51192">
    <property type="entry name" value="HELICASE_ATP_BIND_1"/>
    <property type="match status" value="1"/>
</dbReference>
<gene>
    <name evidence="10" type="ORF">D9V80_01130</name>
</gene>
<dbReference type="Pfam" id="PF03461">
    <property type="entry name" value="TRCF"/>
    <property type="match status" value="1"/>
</dbReference>
<keyword evidence="1" id="KW-0547">Nucleotide-binding</keyword>
<dbReference type="PANTHER" id="PTHR47964:SF1">
    <property type="entry name" value="ATP-DEPENDENT DNA HELICASE HOMOLOG RECG, CHLOROPLASTIC"/>
    <property type="match status" value="1"/>
</dbReference>
<dbReference type="SUPFAM" id="SSF143517">
    <property type="entry name" value="TRCF domain-like"/>
    <property type="match status" value="1"/>
</dbReference>
<dbReference type="SMART" id="SM00490">
    <property type="entry name" value="HELICc"/>
    <property type="match status" value="1"/>
</dbReference>
<reference evidence="10 11" key="2">
    <citation type="submission" date="2019-05" db="EMBL/GenBank/DDBJ databases">
        <title>Genome evolution of the obligate endosymbiont Buchnera aphidicola.</title>
        <authorList>
            <person name="Moran N.A."/>
        </authorList>
    </citation>
    <scope>NUCLEOTIDE SEQUENCE [LARGE SCALE GENOMIC DNA]</scope>
    <source>
        <strain evidence="10 11">Tca</strain>
    </source>
</reference>
<dbReference type="InterPro" id="IPR036101">
    <property type="entry name" value="CarD-like/TRCF_RID_sf"/>
</dbReference>
<evidence type="ECO:0000313" key="11">
    <source>
        <dbReference type="Proteomes" id="UP000298782"/>
    </source>
</evidence>
<keyword evidence="5" id="KW-0067">ATP-binding</keyword>
<dbReference type="RefSeq" id="WP_158353409.1">
    <property type="nucleotide sequence ID" value="NZ_CP034852.1"/>
</dbReference>
<reference evidence="10 11" key="1">
    <citation type="submission" date="2018-12" db="EMBL/GenBank/DDBJ databases">
        <authorList>
            <person name="Chong R.A."/>
        </authorList>
    </citation>
    <scope>NUCLEOTIDE SEQUENCE [LARGE SCALE GENOMIC DNA]</scope>
    <source>
        <strain evidence="10 11">Tca</strain>
    </source>
</reference>
<evidence type="ECO:0000256" key="3">
    <source>
        <dbReference type="ARBA" id="ARBA00022801"/>
    </source>
</evidence>
<dbReference type="SMART" id="SM00982">
    <property type="entry name" value="TRCF"/>
    <property type="match status" value="1"/>
</dbReference>
<dbReference type="SUPFAM" id="SSF141259">
    <property type="entry name" value="CarD-like"/>
    <property type="match status" value="1"/>
</dbReference>
<dbReference type="InterPro" id="IPR005118">
    <property type="entry name" value="TRCF_C"/>
</dbReference>
<dbReference type="SUPFAM" id="SSF52540">
    <property type="entry name" value="P-loop containing nucleoside triphosphate hydrolases"/>
    <property type="match status" value="1"/>
</dbReference>
<dbReference type="Pfam" id="PF00271">
    <property type="entry name" value="Helicase_C"/>
    <property type="match status" value="1"/>
</dbReference>
<dbReference type="Gene3D" id="3.90.1150.50">
    <property type="entry name" value="Transcription-repair-coupling factor, D7 domain"/>
    <property type="match status" value="1"/>
</dbReference>
<dbReference type="InterPro" id="IPR027417">
    <property type="entry name" value="P-loop_NTPase"/>
</dbReference>
<dbReference type="PROSITE" id="PS51194">
    <property type="entry name" value="HELICASE_CTER"/>
    <property type="match status" value="1"/>
</dbReference>
<dbReference type="CDD" id="cd17991">
    <property type="entry name" value="DEXHc_TRCF"/>
    <property type="match status" value="1"/>
</dbReference>
<evidence type="ECO:0000256" key="2">
    <source>
        <dbReference type="ARBA" id="ARBA00022763"/>
    </source>
</evidence>
<sequence length="692" mass="80108">MNNTKNCFYIETLDKIQKNDFLIHLEYGIGQYKGLKKINVKNIENEYLILSCFNNIELFIPVYSIHLLQKYSFDNAINPILIKLFNNNWKKEKQKIADKIYDTALILLDNQAKRASISGYSFKNDVLKYKKFIKKCPFKITTDQNNVIKSVFEDMSKNIPMDRIICGDVGLGKTEIAIRAAFLSFINNKQVAILVPTTLLTQQHLYIFKERFSSFKCKIEHLSRLNTKKKEKQILLQTQTGKINILIGTHKLLFNKVQWNNLGLLIIDEEHRFGVMHKEYLKKNNQNIDVLTLTATPIPRTLNMAFSGVRDLSIINTPPKNRLPIKTFVKQYDINLIKEIILKEIDRGGQVYYIFNKVNSIENKVLKLSNLLPQIKIHMGHGQMHPKELKNIMTNFYEKKFDVLVSTTIIETGIDIPNVNSIIIEGADQFGLSQLHQLRGRVGRSNFQAYAWLLIHDLKKINIKAYQRISAISSCNSLGSGLSLSNRDLEIRGIGELLGEDQSGHIKTIGVSLYTQLLNKTISEIKKNKNVNSSCVFQSPPKIELNVPSIIPNSYIHDPYIRISFYKKLCYSHELSQIDLIQKKLLTDFGKIPKTIKNLIKINKIRIIAEITGFKEIQSYEKGGIFILQDQHNIQLNKFFNIMNKNITKWKIDHNNNKNLLLFDHKINDNIERIKWLLNLMKEIFLNTLLKK</sequence>
<keyword evidence="11" id="KW-1185">Reference proteome</keyword>
<accession>A0A4D6YJP8</accession>
<dbReference type="Proteomes" id="UP000298782">
    <property type="component" value="Chromosome"/>
</dbReference>
<name>A0A4D6YJP8_9GAMM</name>
<dbReference type="PANTHER" id="PTHR47964">
    <property type="entry name" value="ATP-DEPENDENT DNA HELICASE HOMOLOG RECG, CHLOROPLASTIC"/>
    <property type="match status" value="1"/>
</dbReference>
<dbReference type="InterPro" id="IPR011545">
    <property type="entry name" value="DEAD/DEAH_box_helicase_dom"/>
</dbReference>
<evidence type="ECO:0000259" key="8">
    <source>
        <dbReference type="PROSITE" id="PS51192"/>
    </source>
</evidence>
<evidence type="ECO:0000313" key="10">
    <source>
        <dbReference type="EMBL" id="QCI26761.1"/>
    </source>
</evidence>
<dbReference type="InterPro" id="IPR003711">
    <property type="entry name" value="CarD-like/TRCF_RID"/>
</dbReference>
<dbReference type="Pfam" id="PF00270">
    <property type="entry name" value="DEAD"/>
    <property type="match status" value="1"/>
</dbReference>
<evidence type="ECO:0000259" key="9">
    <source>
        <dbReference type="PROSITE" id="PS51194"/>
    </source>
</evidence>
<dbReference type="SMART" id="SM01058">
    <property type="entry name" value="CarD_TRCF"/>
    <property type="match status" value="1"/>
</dbReference>
<evidence type="ECO:0000256" key="7">
    <source>
        <dbReference type="ARBA" id="ARBA00023204"/>
    </source>
</evidence>
<dbReference type="GO" id="GO:0003677">
    <property type="term" value="F:DNA binding"/>
    <property type="evidence" value="ECO:0007669"/>
    <property type="project" value="UniProtKB-KW"/>
</dbReference>
<organism evidence="10 11">
    <name type="scientific">Buchnera aphidicola</name>
    <name type="common">Thelaxes californica</name>
    <dbReference type="NCBI Taxonomy" id="1315998"/>
    <lineage>
        <taxon>Bacteria</taxon>
        <taxon>Pseudomonadati</taxon>
        <taxon>Pseudomonadota</taxon>
        <taxon>Gammaproteobacteria</taxon>
        <taxon>Enterobacterales</taxon>
        <taxon>Erwiniaceae</taxon>
        <taxon>Buchnera</taxon>
    </lineage>
</organism>
<dbReference type="InterPro" id="IPR037235">
    <property type="entry name" value="TRCF-like_C_D7"/>
</dbReference>
<dbReference type="Pfam" id="PF02559">
    <property type="entry name" value="CarD_TRCF_RID"/>
    <property type="match status" value="1"/>
</dbReference>
<dbReference type="InterPro" id="IPR014001">
    <property type="entry name" value="Helicase_ATP-bd"/>
</dbReference>
<dbReference type="EMBL" id="CP034852">
    <property type="protein sequence ID" value="QCI26761.1"/>
    <property type="molecule type" value="Genomic_DNA"/>
</dbReference>
<dbReference type="GO" id="GO:0006281">
    <property type="term" value="P:DNA repair"/>
    <property type="evidence" value="ECO:0007669"/>
    <property type="project" value="UniProtKB-KW"/>
</dbReference>
<dbReference type="OrthoDB" id="9804325at2"/>